<evidence type="ECO:0000313" key="1">
    <source>
        <dbReference type="EMBL" id="SVB07194.1"/>
    </source>
</evidence>
<reference evidence="1" key="1">
    <citation type="submission" date="2018-05" db="EMBL/GenBank/DDBJ databases">
        <authorList>
            <person name="Lanie J.A."/>
            <person name="Ng W.-L."/>
            <person name="Kazmierczak K.M."/>
            <person name="Andrzejewski T.M."/>
            <person name="Davidsen T.M."/>
            <person name="Wayne K.J."/>
            <person name="Tettelin H."/>
            <person name="Glass J.I."/>
            <person name="Rusch D."/>
            <person name="Podicherti R."/>
            <person name="Tsui H.-C.T."/>
            <person name="Winkler M.E."/>
        </authorList>
    </citation>
    <scope>NUCLEOTIDE SEQUENCE</scope>
</reference>
<protein>
    <submittedName>
        <fullName evidence="1">Uncharacterized protein</fullName>
    </submittedName>
</protein>
<accession>A0A382B0T1</accession>
<gene>
    <name evidence="1" type="ORF">METZ01_LOCUS160048</name>
</gene>
<organism evidence="1">
    <name type="scientific">marine metagenome</name>
    <dbReference type="NCBI Taxonomy" id="408172"/>
    <lineage>
        <taxon>unclassified sequences</taxon>
        <taxon>metagenomes</taxon>
        <taxon>ecological metagenomes</taxon>
    </lineage>
</organism>
<dbReference type="EMBL" id="UINC01027632">
    <property type="protein sequence ID" value="SVB07194.1"/>
    <property type="molecule type" value="Genomic_DNA"/>
</dbReference>
<sequence length="26" mass="3069">MKPKYNTIMAMVNPPATRQRAAFKRF</sequence>
<name>A0A382B0T1_9ZZZZ</name>
<proteinExistence type="predicted"/>
<dbReference type="AlphaFoldDB" id="A0A382B0T1"/>
<feature type="non-terminal residue" evidence="1">
    <location>
        <position position="26"/>
    </location>
</feature>